<dbReference type="CDD" id="cd08760">
    <property type="entry name" value="Cyt_b561_FRRS1_like"/>
    <property type="match status" value="1"/>
</dbReference>
<reference evidence="18" key="1">
    <citation type="submission" date="2025-08" db="UniProtKB">
        <authorList>
            <consortium name="RefSeq"/>
        </authorList>
    </citation>
    <scope>IDENTIFICATION</scope>
    <source>
        <tissue evidence="18">Seedling</tissue>
    </source>
</reference>
<comment type="function">
    <text evidence="10">May act as a catecholamine-responsive trans-membrane electron transporter.</text>
</comment>
<feature type="binding site" description="axial binding residue" evidence="12">
    <location>
        <position position="206"/>
    </location>
    <ligand>
        <name>heme b</name>
        <dbReference type="ChEBI" id="CHEBI:60344"/>
        <label>1</label>
    </ligand>
    <ligandPart>
        <name>Fe</name>
        <dbReference type="ChEBI" id="CHEBI:18248"/>
    </ligandPart>
</feature>
<dbReference type="KEGG" id="zju:107417005"/>
<dbReference type="InterPro" id="IPR045265">
    <property type="entry name" value="AIR12_DOMON"/>
</dbReference>
<evidence type="ECO:0000256" key="2">
    <source>
        <dbReference type="ARBA" id="ARBA00022448"/>
    </source>
</evidence>
<dbReference type="RefSeq" id="XP_015881048.3">
    <property type="nucleotide sequence ID" value="XM_016025562.4"/>
</dbReference>
<evidence type="ECO:0000256" key="10">
    <source>
        <dbReference type="ARBA" id="ARBA00053871"/>
    </source>
</evidence>
<dbReference type="GeneID" id="107417005"/>
<feature type="domain" description="Cytochrome b561" evidence="16">
    <location>
        <begin position="173"/>
        <end position="366"/>
    </location>
</feature>
<evidence type="ECO:0000259" key="15">
    <source>
        <dbReference type="PROSITE" id="PS50836"/>
    </source>
</evidence>
<feature type="transmembrane region" description="Helical" evidence="13">
    <location>
        <begin position="342"/>
        <end position="365"/>
    </location>
</feature>
<protein>
    <recommendedName>
        <fullName evidence="11">Cytochrome b561 and DOMON domain-containing protein</fullName>
    </recommendedName>
</protein>
<keyword evidence="8 13" id="KW-1133">Transmembrane helix</keyword>
<keyword evidence="2 11" id="KW-0813">Transport</keyword>
<keyword evidence="3" id="KW-0349">Heme</keyword>
<dbReference type="PROSITE" id="PS50939">
    <property type="entry name" value="CYTOCHROME_B561"/>
    <property type="match status" value="1"/>
</dbReference>
<feature type="binding site" description="axial binding residue" evidence="12">
    <location>
        <position position="242"/>
    </location>
    <ligand>
        <name>heme b</name>
        <dbReference type="ChEBI" id="CHEBI:60344"/>
        <label>1</label>
    </ligand>
    <ligandPart>
        <name>Fe</name>
        <dbReference type="ChEBI" id="CHEBI:18248"/>
    </ligandPart>
</feature>
<evidence type="ECO:0000256" key="13">
    <source>
        <dbReference type="SAM" id="Phobius"/>
    </source>
</evidence>
<dbReference type="PIRSF" id="PIRSF037471">
    <property type="entry name" value="UCP037471"/>
    <property type="match status" value="1"/>
</dbReference>
<keyword evidence="4 13" id="KW-0812">Transmembrane</keyword>
<evidence type="ECO:0000256" key="14">
    <source>
        <dbReference type="SAM" id="SignalP"/>
    </source>
</evidence>
<dbReference type="Gene3D" id="1.20.120.1770">
    <property type="match status" value="1"/>
</dbReference>
<feature type="chain" id="PRO_5028454324" description="Cytochrome b561 and DOMON domain-containing protein" evidence="14">
    <location>
        <begin position="24"/>
        <end position="398"/>
    </location>
</feature>
<dbReference type="FunFam" id="1.20.120.1770:FF:000007">
    <property type="entry name" value="Cytochrome b561 and DOMON domain-containing protein"/>
    <property type="match status" value="1"/>
</dbReference>
<evidence type="ECO:0000256" key="9">
    <source>
        <dbReference type="ARBA" id="ARBA00023136"/>
    </source>
</evidence>
<dbReference type="GO" id="GO:0016020">
    <property type="term" value="C:membrane"/>
    <property type="evidence" value="ECO:0007669"/>
    <property type="project" value="UniProtKB-SubCell"/>
</dbReference>
<organism evidence="17 18">
    <name type="scientific">Ziziphus jujuba</name>
    <name type="common">Chinese jujube</name>
    <name type="synonym">Ziziphus sativa</name>
    <dbReference type="NCBI Taxonomy" id="326968"/>
    <lineage>
        <taxon>Eukaryota</taxon>
        <taxon>Viridiplantae</taxon>
        <taxon>Streptophyta</taxon>
        <taxon>Embryophyta</taxon>
        <taxon>Tracheophyta</taxon>
        <taxon>Spermatophyta</taxon>
        <taxon>Magnoliopsida</taxon>
        <taxon>eudicotyledons</taxon>
        <taxon>Gunneridae</taxon>
        <taxon>Pentapetalae</taxon>
        <taxon>rosids</taxon>
        <taxon>fabids</taxon>
        <taxon>Rosales</taxon>
        <taxon>Rhamnaceae</taxon>
        <taxon>Paliureae</taxon>
        <taxon>Ziziphus</taxon>
    </lineage>
</organism>
<dbReference type="Pfam" id="PF04526">
    <property type="entry name" value="DUF568"/>
    <property type="match status" value="1"/>
</dbReference>
<dbReference type="InterPro" id="IPR006593">
    <property type="entry name" value="Cyt_b561/ferric_Rdtase_TM"/>
</dbReference>
<name>A0A6P3ZLG3_ZIZJJ</name>
<keyword evidence="9 11" id="KW-0472">Membrane</keyword>
<feature type="transmembrane region" description="Helical" evidence="13">
    <location>
        <begin position="205"/>
        <end position="225"/>
    </location>
</feature>
<evidence type="ECO:0000256" key="1">
    <source>
        <dbReference type="ARBA" id="ARBA00004141"/>
    </source>
</evidence>
<dbReference type="PANTHER" id="PTHR23130:SF167">
    <property type="entry name" value="CYTOCHROME B561 AND DOMON DOMAIN-CONTAINING PROTEIN"/>
    <property type="match status" value="1"/>
</dbReference>
<keyword evidence="12" id="KW-0408">Iron</keyword>
<feature type="signal peptide" evidence="14">
    <location>
        <begin position="1"/>
        <end position="23"/>
    </location>
</feature>
<evidence type="ECO:0000256" key="6">
    <source>
        <dbReference type="ARBA" id="ARBA00022729"/>
    </source>
</evidence>
<dbReference type="Pfam" id="PF03188">
    <property type="entry name" value="Cytochrom_B561"/>
    <property type="match status" value="1"/>
</dbReference>
<feature type="transmembrane region" description="Helical" evidence="13">
    <location>
        <begin position="278"/>
        <end position="295"/>
    </location>
</feature>
<keyword evidence="7 11" id="KW-0249">Electron transport</keyword>
<dbReference type="PANTHER" id="PTHR23130">
    <property type="entry name" value="CYTOCHROME B561 AND DOMON DOMAIN-CONTAINING PROTEIN"/>
    <property type="match status" value="1"/>
</dbReference>
<evidence type="ECO:0000256" key="5">
    <source>
        <dbReference type="ARBA" id="ARBA00022723"/>
    </source>
</evidence>
<evidence type="ECO:0000256" key="11">
    <source>
        <dbReference type="PIRNR" id="PIRNR037471"/>
    </source>
</evidence>
<dbReference type="InterPro" id="IPR005018">
    <property type="entry name" value="DOMON_domain"/>
</dbReference>
<evidence type="ECO:0000313" key="17">
    <source>
        <dbReference type="Proteomes" id="UP001652623"/>
    </source>
</evidence>
<evidence type="ECO:0000259" key="16">
    <source>
        <dbReference type="PROSITE" id="PS50939"/>
    </source>
</evidence>
<keyword evidence="17" id="KW-1185">Reference proteome</keyword>
<evidence type="ECO:0000256" key="7">
    <source>
        <dbReference type="ARBA" id="ARBA00022982"/>
    </source>
</evidence>
<sequence>MDKASKALLFSCVLFSICASSFAQTCKSYTFSNNAIYSSCLDLPVLSSFLHWNYSQTSSTLDIAFRHTGASSSKWVSWAINPRGLAMAGSQALVAYEKSGVFHAYTSPIASTSTDLAEGNLSFGVSNLSASFANTEITIFAKLVLSDGETKVNQVWQEGNMVNGVPQIHATSGPNMQSTATLDLLTEQASNTGGGTDSKLRRKNVHGVLSAVSWGVLLPIGAMMARYLKVFKAADPAWFYLHIACQTSAYAVGVAGWATGLKLGIESSGVQYNLHRNIGIVLFSLGTLQLFALLLRPKKDHKYRLYWNIYHHSAGYAVIILSIINVFEGLEILEPGKDWKRAYIAILICLGSIAAMLEAVTWYIVIKRKRVSSDKFQHNINGSAYGVNGHGNGTHQVV</sequence>
<accession>A0A6P3ZLG3</accession>
<evidence type="ECO:0000256" key="8">
    <source>
        <dbReference type="ARBA" id="ARBA00022989"/>
    </source>
</evidence>
<dbReference type="Proteomes" id="UP001652623">
    <property type="component" value="Chromosome 4"/>
</dbReference>
<feature type="binding site" description="axial binding residue" evidence="12">
    <location>
        <position position="311"/>
    </location>
    <ligand>
        <name>heme b</name>
        <dbReference type="ChEBI" id="CHEBI:60344"/>
        <label>1</label>
    </ligand>
    <ligandPart>
        <name>Fe</name>
        <dbReference type="ChEBI" id="CHEBI:18248"/>
    </ligandPart>
</feature>
<keyword evidence="6 14" id="KW-0732">Signal</keyword>
<evidence type="ECO:0000256" key="12">
    <source>
        <dbReference type="PIRSR" id="PIRSR037471-1"/>
    </source>
</evidence>
<dbReference type="InterPro" id="IPR017214">
    <property type="entry name" value="UCP037471"/>
</dbReference>
<dbReference type="CDD" id="cd09629">
    <property type="entry name" value="DOMON_CIL1_like"/>
    <property type="match status" value="1"/>
</dbReference>
<evidence type="ECO:0000256" key="4">
    <source>
        <dbReference type="ARBA" id="ARBA00022692"/>
    </source>
</evidence>
<feature type="transmembrane region" description="Helical" evidence="13">
    <location>
        <begin position="307"/>
        <end position="327"/>
    </location>
</feature>
<comment type="cofactor">
    <cofactor evidence="11">
        <name>heme b</name>
        <dbReference type="ChEBI" id="CHEBI:60344"/>
    </cofactor>
    <text evidence="11">Binds 2 heme b groups non-covalently.</text>
</comment>
<comment type="subcellular location">
    <subcellularLocation>
        <location evidence="1">Membrane</location>
        <topology evidence="1">Multi-pass membrane protein</topology>
    </subcellularLocation>
</comment>
<dbReference type="GO" id="GO:0046872">
    <property type="term" value="F:metal ion binding"/>
    <property type="evidence" value="ECO:0007669"/>
    <property type="project" value="UniProtKB-KW"/>
</dbReference>
<feature type="domain" description="DOMON" evidence="15">
    <location>
        <begin position="46"/>
        <end position="159"/>
    </location>
</feature>
<feature type="binding site" description="axial binding residue" evidence="12">
    <location>
        <position position="275"/>
    </location>
    <ligand>
        <name>heme b</name>
        <dbReference type="ChEBI" id="CHEBI:60344"/>
        <label>1</label>
    </ligand>
    <ligandPart>
        <name>Fe</name>
        <dbReference type="ChEBI" id="CHEBI:18248"/>
    </ligandPart>
</feature>
<evidence type="ECO:0000313" key="18">
    <source>
        <dbReference type="RefSeq" id="XP_015881048.3"/>
    </source>
</evidence>
<dbReference type="AlphaFoldDB" id="A0A6P3ZLG3"/>
<gene>
    <name evidence="18" type="primary">LOC107417005</name>
</gene>
<keyword evidence="5 12" id="KW-0479">Metal-binding</keyword>
<dbReference type="PROSITE" id="PS50836">
    <property type="entry name" value="DOMON"/>
    <property type="match status" value="1"/>
</dbReference>
<evidence type="ECO:0000256" key="3">
    <source>
        <dbReference type="ARBA" id="ARBA00022617"/>
    </source>
</evidence>
<dbReference type="SMART" id="SM00665">
    <property type="entry name" value="B561"/>
    <property type="match status" value="1"/>
</dbReference>
<feature type="transmembrane region" description="Helical" evidence="13">
    <location>
        <begin position="237"/>
        <end position="258"/>
    </location>
</feature>
<dbReference type="InParanoid" id="A0A6P3ZLG3"/>
<proteinExistence type="predicted"/>